<dbReference type="RefSeq" id="WP_185675293.1">
    <property type="nucleotide sequence ID" value="NZ_JACHVB010000021.1"/>
</dbReference>
<reference evidence="3 4" key="1">
    <citation type="submission" date="2020-07" db="EMBL/GenBank/DDBJ databases">
        <authorList>
            <person name="Feng X."/>
        </authorList>
    </citation>
    <scope>NUCLEOTIDE SEQUENCE [LARGE SCALE GENOMIC DNA]</scope>
    <source>
        <strain evidence="3 4">JCM31066</strain>
    </source>
</reference>
<dbReference type="PROSITE" id="PS51257">
    <property type="entry name" value="PROKAR_LIPOPROTEIN"/>
    <property type="match status" value="1"/>
</dbReference>
<evidence type="ECO:0008006" key="5">
    <source>
        <dbReference type="Google" id="ProtNLM"/>
    </source>
</evidence>
<feature type="chain" id="PRO_5032628576" description="Lipoprotein" evidence="2">
    <location>
        <begin position="20"/>
        <end position="55"/>
    </location>
</feature>
<feature type="signal peptide" evidence="2">
    <location>
        <begin position="1"/>
        <end position="19"/>
    </location>
</feature>
<accession>A0A842HF94</accession>
<keyword evidence="2" id="KW-0732">Signal</keyword>
<gene>
    <name evidence="3" type="ORF">H5P28_08530</name>
</gene>
<evidence type="ECO:0000256" key="1">
    <source>
        <dbReference type="SAM" id="MobiDB-lite"/>
    </source>
</evidence>
<feature type="region of interest" description="Disordered" evidence="1">
    <location>
        <begin position="22"/>
        <end position="55"/>
    </location>
</feature>
<sequence length="55" mass="5913">MWKKILCLSALILAAFAISGCESDPDESNIPWGRPASWEGGPAGYGDSLPGKERY</sequence>
<comment type="caution">
    <text evidence="3">The sequence shown here is derived from an EMBL/GenBank/DDBJ whole genome shotgun (WGS) entry which is preliminary data.</text>
</comment>
<dbReference type="EMBL" id="JACHVB010000021">
    <property type="protein sequence ID" value="MBC2594306.1"/>
    <property type="molecule type" value="Genomic_DNA"/>
</dbReference>
<keyword evidence="4" id="KW-1185">Reference proteome</keyword>
<proteinExistence type="predicted"/>
<evidence type="ECO:0000313" key="4">
    <source>
        <dbReference type="Proteomes" id="UP000546464"/>
    </source>
</evidence>
<protein>
    <recommendedName>
        <fullName evidence="5">Lipoprotein</fullName>
    </recommendedName>
</protein>
<evidence type="ECO:0000256" key="2">
    <source>
        <dbReference type="SAM" id="SignalP"/>
    </source>
</evidence>
<name>A0A842HF94_9BACT</name>
<dbReference type="Proteomes" id="UP000546464">
    <property type="component" value="Unassembled WGS sequence"/>
</dbReference>
<dbReference type="AlphaFoldDB" id="A0A842HF94"/>
<organism evidence="3 4">
    <name type="scientific">Ruficoccus amylovorans</name>
    <dbReference type="NCBI Taxonomy" id="1804625"/>
    <lineage>
        <taxon>Bacteria</taxon>
        <taxon>Pseudomonadati</taxon>
        <taxon>Verrucomicrobiota</taxon>
        <taxon>Opitutia</taxon>
        <taxon>Puniceicoccales</taxon>
        <taxon>Cerasicoccaceae</taxon>
        <taxon>Ruficoccus</taxon>
    </lineage>
</organism>
<evidence type="ECO:0000313" key="3">
    <source>
        <dbReference type="EMBL" id="MBC2594306.1"/>
    </source>
</evidence>